<protein>
    <submittedName>
        <fullName evidence="8">Transposase probable is891/is1136/is1341</fullName>
    </submittedName>
</protein>
<evidence type="ECO:0000259" key="6">
    <source>
        <dbReference type="Pfam" id="PF01385"/>
    </source>
</evidence>
<keyword evidence="3" id="KW-0815">Transposition</keyword>
<keyword evidence="5" id="KW-0233">DNA recombination</keyword>
<dbReference type="Proteomes" id="UP000242754">
    <property type="component" value="Unassembled WGS sequence"/>
</dbReference>
<dbReference type="InterPro" id="IPR051399">
    <property type="entry name" value="RNA-guided_DNA_endo/Transpos"/>
</dbReference>
<feature type="domain" description="Cas12f1-like TNB" evidence="7">
    <location>
        <begin position="116"/>
        <end position="182"/>
    </location>
</feature>
<comment type="similarity">
    <text evidence="1">In the C-terminal section; belongs to the transposase 35 family.</text>
</comment>
<proteinExistence type="inferred from homology"/>
<evidence type="ECO:0000256" key="2">
    <source>
        <dbReference type="ARBA" id="ARBA00011044"/>
    </source>
</evidence>
<accession>A0A143YCP6</accession>
<dbReference type="GO" id="GO:0006310">
    <property type="term" value="P:DNA recombination"/>
    <property type="evidence" value="ECO:0007669"/>
    <property type="project" value="UniProtKB-KW"/>
</dbReference>
<evidence type="ECO:0000313" key="8">
    <source>
        <dbReference type="EMBL" id="CZQ86063.1"/>
    </source>
</evidence>
<organism evidence="8 9">
    <name type="scientific">Trichococcus palustris</name>
    <dbReference type="NCBI Taxonomy" id="140314"/>
    <lineage>
        <taxon>Bacteria</taxon>
        <taxon>Bacillati</taxon>
        <taxon>Bacillota</taxon>
        <taxon>Bacilli</taxon>
        <taxon>Lactobacillales</taxon>
        <taxon>Carnobacteriaceae</taxon>
        <taxon>Trichococcus</taxon>
    </lineage>
</organism>
<name>A0A143YCP6_9LACT</name>
<dbReference type="InterPro" id="IPR010095">
    <property type="entry name" value="Cas12f1-like_TNB"/>
</dbReference>
<dbReference type="PANTHER" id="PTHR30405">
    <property type="entry name" value="TRANSPOSASE"/>
    <property type="match status" value="1"/>
</dbReference>
<evidence type="ECO:0000313" key="9">
    <source>
        <dbReference type="Proteomes" id="UP000242754"/>
    </source>
</evidence>
<sequence>MGESDLMVLSTGDKIKTVRSHEQLAPKRLYWERRVARRARKAKQNGTTLTEAENYQRAKEQRARIYQKEKNQRQDRLHKLTTKLVRDFDVIVLEDLQTANLMKNHQLARSIAAQFWREIRSQLAYKCVKYGKELIVVNPYKTSQICSSCGFDDGKHALDIREWDCPNCHAHHDRDVNAAKNILSIGLGQTLVKPA</sequence>
<dbReference type="NCBIfam" id="NF040570">
    <property type="entry name" value="guided_TnpB"/>
    <property type="match status" value="1"/>
</dbReference>
<keyword evidence="4" id="KW-0238">DNA-binding</keyword>
<dbReference type="AlphaFoldDB" id="A0A143YCP6"/>
<evidence type="ECO:0000256" key="3">
    <source>
        <dbReference type="ARBA" id="ARBA00022578"/>
    </source>
</evidence>
<dbReference type="EMBL" id="FJNE01000002">
    <property type="protein sequence ID" value="CZQ86063.1"/>
    <property type="molecule type" value="Genomic_DNA"/>
</dbReference>
<comment type="similarity">
    <text evidence="2">In the N-terminal section; belongs to the transposase 2 family.</text>
</comment>
<dbReference type="Pfam" id="PF07282">
    <property type="entry name" value="Cas12f1-like_TNB"/>
    <property type="match status" value="1"/>
</dbReference>
<reference evidence="8 9" key="1">
    <citation type="submission" date="2016-02" db="EMBL/GenBank/DDBJ databases">
        <authorList>
            <person name="Wen L."/>
            <person name="He K."/>
            <person name="Yang H."/>
        </authorList>
    </citation>
    <scope>NUCLEOTIDE SEQUENCE [LARGE SCALE GENOMIC DNA]</scope>
    <source>
        <strain evidence="8">Trichococcus palustris</strain>
    </source>
</reference>
<evidence type="ECO:0000256" key="1">
    <source>
        <dbReference type="ARBA" id="ARBA00008761"/>
    </source>
</evidence>
<dbReference type="Pfam" id="PF01385">
    <property type="entry name" value="OrfB_IS605"/>
    <property type="match status" value="1"/>
</dbReference>
<dbReference type="PANTHER" id="PTHR30405:SF25">
    <property type="entry name" value="RNA-GUIDED DNA ENDONUCLEASE INSQ-RELATED"/>
    <property type="match status" value="1"/>
</dbReference>
<dbReference type="NCBIfam" id="TIGR01766">
    <property type="entry name" value="IS200/IS605 family accessory protein TnpB-like domain"/>
    <property type="match status" value="1"/>
</dbReference>
<gene>
    <name evidence="8" type="ORF">Tpal_722</name>
</gene>
<dbReference type="GO" id="GO:0003677">
    <property type="term" value="F:DNA binding"/>
    <property type="evidence" value="ECO:0007669"/>
    <property type="project" value="UniProtKB-KW"/>
</dbReference>
<dbReference type="STRING" id="140314.SAMN04488076_101206"/>
<keyword evidence="9" id="KW-1185">Reference proteome</keyword>
<dbReference type="InterPro" id="IPR001959">
    <property type="entry name" value="Transposase"/>
</dbReference>
<evidence type="ECO:0000259" key="7">
    <source>
        <dbReference type="Pfam" id="PF07282"/>
    </source>
</evidence>
<dbReference type="GO" id="GO:0032196">
    <property type="term" value="P:transposition"/>
    <property type="evidence" value="ECO:0007669"/>
    <property type="project" value="UniProtKB-KW"/>
</dbReference>
<feature type="domain" description="Probable transposase IS891/IS1136/IS1341" evidence="6">
    <location>
        <begin position="4"/>
        <end position="104"/>
    </location>
</feature>
<evidence type="ECO:0000256" key="5">
    <source>
        <dbReference type="ARBA" id="ARBA00023172"/>
    </source>
</evidence>
<evidence type="ECO:0000256" key="4">
    <source>
        <dbReference type="ARBA" id="ARBA00023125"/>
    </source>
</evidence>